<dbReference type="Proteomes" id="UP001057402">
    <property type="component" value="Chromosome 3"/>
</dbReference>
<name>A0ACB9RZF2_9MYRT</name>
<keyword evidence="2" id="KW-1185">Reference proteome</keyword>
<reference evidence="2" key="1">
    <citation type="journal article" date="2023" name="Front. Plant Sci.">
        <title>Chromosomal-level genome assembly of Melastoma candidum provides insights into trichome evolution.</title>
        <authorList>
            <person name="Zhong Y."/>
            <person name="Wu W."/>
            <person name="Sun C."/>
            <person name="Zou P."/>
            <person name="Liu Y."/>
            <person name="Dai S."/>
            <person name="Zhou R."/>
        </authorList>
    </citation>
    <scope>NUCLEOTIDE SEQUENCE [LARGE SCALE GENOMIC DNA]</scope>
</reference>
<protein>
    <submittedName>
        <fullName evidence="1">Uncharacterized protein</fullName>
    </submittedName>
</protein>
<evidence type="ECO:0000313" key="1">
    <source>
        <dbReference type="EMBL" id="KAI4381277.1"/>
    </source>
</evidence>
<evidence type="ECO:0000313" key="2">
    <source>
        <dbReference type="Proteomes" id="UP001057402"/>
    </source>
</evidence>
<comment type="caution">
    <text evidence="1">The sequence shown here is derived from an EMBL/GenBank/DDBJ whole genome shotgun (WGS) entry which is preliminary data.</text>
</comment>
<dbReference type="EMBL" id="CM042882">
    <property type="protein sequence ID" value="KAI4381277.1"/>
    <property type="molecule type" value="Genomic_DNA"/>
</dbReference>
<gene>
    <name evidence="1" type="ORF">MLD38_007365</name>
</gene>
<proteinExistence type="predicted"/>
<organism evidence="1 2">
    <name type="scientific">Melastoma candidum</name>
    <dbReference type="NCBI Taxonomy" id="119954"/>
    <lineage>
        <taxon>Eukaryota</taxon>
        <taxon>Viridiplantae</taxon>
        <taxon>Streptophyta</taxon>
        <taxon>Embryophyta</taxon>
        <taxon>Tracheophyta</taxon>
        <taxon>Spermatophyta</taxon>
        <taxon>Magnoliopsida</taxon>
        <taxon>eudicotyledons</taxon>
        <taxon>Gunneridae</taxon>
        <taxon>Pentapetalae</taxon>
        <taxon>rosids</taxon>
        <taxon>malvids</taxon>
        <taxon>Myrtales</taxon>
        <taxon>Melastomataceae</taxon>
        <taxon>Melastomatoideae</taxon>
        <taxon>Melastomateae</taxon>
        <taxon>Melastoma</taxon>
    </lineage>
</organism>
<accession>A0ACB9RZF2</accession>
<sequence length="491" mass="52542">MCNHHAAATLVLSLTVISFASGAFVGVNIGTDVSGFPSASNVVSILRSHGITHVRLYDASASLLEALSNTGVEVMVGITNEEVQEIGRSPGAAAAWVTSNVAAHVPLTNITAIVVGSQVLTSVPKVAAFLVPAMNNIHRALVFSNLNYRVKVSTPLSMDIIPNAFPPSAAEFNPVWKTMMYEILRFLKNTNSSFLMNAFPYYGYSKSDGIFPIDYVLFQPLPAVKQIVDSNTLLRYDSMFEAMVDAAYYSMAALNFTGIPVTVTETGWPWAGGTDEPDATLNNAETFNTNLVKRVMNGSGPPSQPGIPINAYLYEMFDEDNRPGSESGRSWGVFFTNGSSIYPIVASTENADNSSEAFCMAKEGVDEDRLQDGLNWACGQGRGICAALQPGQPCYTPNTVRSHASYAYNEYYQRMKNAGGTCDFQGTAIITSINPSYGSCIYSGSMHTNSSSSRILPPYTLAPASPLTVGKSEALAISIVSAAGLLMSFAL</sequence>